<feature type="region of interest" description="Disordered" evidence="1">
    <location>
        <begin position="587"/>
        <end position="613"/>
    </location>
</feature>
<comment type="caution">
    <text evidence="2">The sequence shown here is derived from an EMBL/GenBank/DDBJ whole genome shotgun (WGS) entry which is preliminary data.</text>
</comment>
<organism evidence="2 3">
    <name type="scientific">Effrenium voratum</name>
    <dbReference type="NCBI Taxonomy" id="2562239"/>
    <lineage>
        <taxon>Eukaryota</taxon>
        <taxon>Sar</taxon>
        <taxon>Alveolata</taxon>
        <taxon>Dinophyceae</taxon>
        <taxon>Suessiales</taxon>
        <taxon>Symbiodiniaceae</taxon>
        <taxon>Effrenium</taxon>
    </lineage>
</organism>
<dbReference type="InterPro" id="IPR001611">
    <property type="entry name" value="Leu-rich_rpt"/>
</dbReference>
<proteinExistence type="predicted"/>
<dbReference type="PANTHER" id="PTHR13318">
    <property type="entry name" value="PARTNER OF PAIRED, ISOFORM B-RELATED"/>
    <property type="match status" value="1"/>
</dbReference>
<dbReference type="SUPFAM" id="SSF52047">
    <property type="entry name" value="RNI-like"/>
    <property type="match status" value="2"/>
</dbReference>
<dbReference type="SMART" id="SM00367">
    <property type="entry name" value="LRR_CC"/>
    <property type="match status" value="8"/>
</dbReference>
<dbReference type="GO" id="GO:0031146">
    <property type="term" value="P:SCF-dependent proteasomal ubiquitin-dependent protein catabolic process"/>
    <property type="evidence" value="ECO:0007669"/>
    <property type="project" value="TreeGrafter"/>
</dbReference>
<gene>
    <name evidence="2" type="ORF">EVOR1521_LOCUS15234</name>
</gene>
<feature type="compositionally biased region" description="Polar residues" evidence="1">
    <location>
        <begin position="690"/>
        <end position="711"/>
    </location>
</feature>
<dbReference type="Gene3D" id="3.80.10.10">
    <property type="entry name" value="Ribonuclease Inhibitor"/>
    <property type="match status" value="3"/>
</dbReference>
<evidence type="ECO:0000256" key="1">
    <source>
        <dbReference type="SAM" id="MobiDB-lite"/>
    </source>
</evidence>
<dbReference type="InterPro" id="IPR006553">
    <property type="entry name" value="Leu-rich_rpt_Cys-con_subtyp"/>
</dbReference>
<accession>A0AA36N3W6</accession>
<reference evidence="2" key="1">
    <citation type="submission" date="2023-08" db="EMBL/GenBank/DDBJ databases">
        <authorList>
            <person name="Chen Y."/>
            <person name="Shah S."/>
            <person name="Dougan E. K."/>
            <person name="Thang M."/>
            <person name="Chan C."/>
        </authorList>
    </citation>
    <scope>NUCLEOTIDE SEQUENCE</scope>
</reference>
<dbReference type="InterPro" id="IPR032675">
    <property type="entry name" value="LRR_dom_sf"/>
</dbReference>
<feature type="region of interest" description="Disordered" evidence="1">
    <location>
        <begin position="684"/>
        <end position="711"/>
    </location>
</feature>
<sequence>MQAPSLLQLCVQKLAQNLIKYGPKRVRYATLSALPRRALEELLHILVAKNALNDNVLPYALTRQTQQLGLEGASQLRRCVLNTIGRSCPNLCVLDVRSCQQVDNKILRDVLQHCERLEVLRLDGCPRISDSAFAPALWKPPLAGLLGLRELSVGKCGQITAEGLMGYVLKGAPYLRILGLAYCHGTVTDEVAAELLFQFGLQALDLSFCSQISDTPFEARPRSMLRELRLSSTAVGDKGIQHIAQRSPQLEVLDVGWAMKLTDAGILAVAAHCQRLQTLCVCNTEITDKCFEAIMECRNLERLNASWCLRATAQALDILSESTATDRPPLKCFDLDHLGALALDSGVDAVGPLPIVLTRTGSVQSSASLSPLPTSWLPSRLPEPPSMQLPPAYGGEDEASAGCWEPPAPRKVRDSPCLKNIVAAYGSGLEQLLLDGIKDVAFASALEAVAANCPVLEQLAVTLPPRDTDAAVQAALSSIGAQCARLTLLRLDSSARPHKPAVDSLALPAFSRLSSLTLWCPAGGLNDSELETVLSGRTLLQTLVLRNCALSEGLFPRWCNKEQDDAMVRQLDQALLSSLNRSFGTAAASPAKLRAPKSSEGPSESRPRRRQHLRHSAALALRSVTYFSLGGAPSLSDRSCEALADLLHDAQTVDLRGCPELTEDTLRSFRKNCRFIRSVSVTMREPHTHTPAQHATRQRSTFSGSSGTESN</sequence>
<name>A0AA36N3W6_9DINO</name>
<keyword evidence="3" id="KW-1185">Reference proteome</keyword>
<protein>
    <submittedName>
        <fullName evidence="2">Uncharacterized protein</fullName>
    </submittedName>
</protein>
<dbReference type="Proteomes" id="UP001178507">
    <property type="component" value="Unassembled WGS sequence"/>
</dbReference>
<dbReference type="GO" id="GO:0019005">
    <property type="term" value="C:SCF ubiquitin ligase complex"/>
    <property type="evidence" value="ECO:0007669"/>
    <property type="project" value="TreeGrafter"/>
</dbReference>
<dbReference type="EMBL" id="CAUJNA010001913">
    <property type="protein sequence ID" value="CAJ1389660.1"/>
    <property type="molecule type" value="Genomic_DNA"/>
</dbReference>
<evidence type="ECO:0000313" key="3">
    <source>
        <dbReference type="Proteomes" id="UP001178507"/>
    </source>
</evidence>
<dbReference type="AlphaFoldDB" id="A0AA36N3W6"/>
<dbReference type="Pfam" id="PF13516">
    <property type="entry name" value="LRR_6"/>
    <property type="match status" value="1"/>
</dbReference>
<evidence type="ECO:0000313" key="2">
    <source>
        <dbReference type="EMBL" id="CAJ1389660.1"/>
    </source>
</evidence>